<dbReference type="Proteomes" id="UP001066276">
    <property type="component" value="Chromosome 6"/>
</dbReference>
<proteinExistence type="predicted"/>
<keyword evidence="2" id="KW-1185">Reference proteome</keyword>
<sequence>MKPAHEICWRTRWEVLVRRPSVQQVVNLPGSSTLEVLAVPASIYFPMVEMISLSPLASSGREPPDLYRRHQLIISFRECPRPVLESPLPRVPSLVTAECCVPSPRLPALRFRQPLPEASETVPAPRETVMHSVDFGRDNPKWETLVRDTLWTVLDYINSVYLGILAEFYV</sequence>
<gene>
    <name evidence="1" type="ORF">NDU88_002383</name>
</gene>
<evidence type="ECO:0000313" key="1">
    <source>
        <dbReference type="EMBL" id="KAJ1135954.1"/>
    </source>
</evidence>
<name>A0AAV7Q8M5_PLEWA</name>
<protein>
    <submittedName>
        <fullName evidence="1">Uncharacterized protein</fullName>
    </submittedName>
</protein>
<dbReference type="AlphaFoldDB" id="A0AAV7Q8M5"/>
<reference evidence="1" key="1">
    <citation type="journal article" date="2022" name="bioRxiv">
        <title>Sequencing and chromosome-scale assembly of the giantPleurodeles waltlgenome.</title>
        <authorList>
            <person name="Brown T."/>
            <person name="Elewa A."/>
            <person name="Iarovenko S."/>
            <person name="Subramanian E."/>
            <person name="Araus A.J."/>
            <person name="Petzold A."/>
            <person name="Susuki M."/>
            <person name="Suzuki K.-i.T."/>
            <person name="Hayashi T."/>
            <person name="Toyoda A."/>
            <person name="Oliveira C."/>
            <person name="Osipova E."/>
            <person name="Leigh N.D."/>
            <person name="Simon A."/>
            <person name="Yun M.H."/>
        </authorList>
    </citation>
    <scope>NUCLEOTIDE SEQUENCE</scope>
    <source>
        <strain evidence="1">20211129_DDA</strain>
        <tissue evidence="1">Liver</tissue>
    </source>
</reference>
<evidence type="ECO:0000313" key="2">
    <source>
        <dbReference type="Proteomes" id="UP001066276"/>
    </source>
</evidence>
<comment type="caution">
    <text evidence="1">The sequence shown here is derived from an EMBL/GenBank/DDBJ whole genome shotgun (WGS) entry which is preliminary data.</text>
</comment>
<accession>A0AAV7Q8M5</accession>
<organism evidence="1 2">
    <name type="scientific">Pleurodeles waltl</name>
    <name type="common">Iberian ribbed newt</name>
    <dbReference type="NCBI Taxonomy" id="8319"/>
    <lineage>
        <taxon>Eukaryota</taxon>
        <taxon>Metazoa</taxon>
        <taxon>Chordata</taxon>
        <taxon>Craniata</taxon>
        <taxon>Vertebrata</taxon>
        <taxon>Euteleostomi</taxon>
        <taxon>Amphibia</taxon>
        <taxon>Batrachia</taxon>
        <taxon>Caudata</taxon>
        <taxon>Salamandroidea</taxon>
        <taxon>Salamandridae</taxon>
        <taxon>Pleurodelinae</taxon>
        <taxon>Pleurodeles</taxon>
    </lineage>
</organism>
<dbReference type="EMBL" id="JANPWB010000010">
    <property type="protein sequence ID" value="KAJ1135954.1"/>
    <property type="molecule type" value="Genomic_DNA"/>
</dbReference>